<evidence type="ECO:0000313" key="3">
    <source>
        <dbReference type="Proteomes" id="UP000028709"/>
    </source>
</evidence>
<dbReference type="STRING" id="558152.IQ37_10270"/>
<organism evidence="2 3">
    <name type="scientific">Chryseobacterium piperi</name>
    <dbReference type="NCBI Taxonomy" id="558152"/>
    <lineage>
        <taxon>Bacteria</taxon>
        <taxon>Pseudomonadati</taxon>
        <taxon>Bacteroidota</taxon>
        <taxon>Flavobacteriia</taxon>
        <taxon>Flavobacteriales</taxon>
        <taxon>Weeksellaceae</taxon>
        <taxon>Chryseobacterium group</taxon>
        <taxon>Chryseobacterium</taxon>
    </lineage>
</organism>
<dbReference type="RefSeq" id="WP_034684584.1">
    <property type="nucleotide sequence ID" value="NZ_CP023049.2"/>
</dbReference>
<evidence type="ECO:0000256" key="1">
    <source>
        <dbReference type="SAM" id="Phobius"/>
    </source>
</evidence>
<feature type="transmembrane region" description="Helical" evidence="1">
    <location>
        <begin position="54"/>
        <end position="73"/>
    </location>
</feature>
<dbReference type="AlphaFoldDB" id="A0A086BF84"/>
<keyword evidence="3" id="KW-1185">Reference proteome</keyword>
<name>A0A086BF84_9FLAO</name>
<evidence type="ECO:0000313" key="2">
    <source>
        <dbReference type="EMBL" id="KFF27598.1"/>
    </source>
</evidence>
<feature type="transmembrane region" description="Helical" evidence="1">
    <location>
        <begin position="12"/>
        <end position="42"/>
    </location>
</feature>
<proteinExistence type="predicted"/>
<dbReference type="KEGG" id="cpip:CJF12_14230"/>
<gene>
    <name evidence="2" type="ORF">IQ37_10270</name>
</gene>
<protein>
    <submittedName>
        <fullName evidence="2">Uncharacterized protein</fullName>
    </submittedName>
</protein>
<comment type="caution">
    <text evidence="2">The sequence shown here is derived from an EMBL/GenBank/DDBJ whole genome shotgun (WGS) entry which is preliminary data.</text>
</comment>
<keyword evidence="1" id="KW-1133">Transmembrane helix</keyword>
<dbReference type="eggNOG" id="ENOG50335Q4">
    <property type="taxonomic scope" value="Bacteria"/>
</dbReference>
<accession>A0A086BF84</accession>
<dbReference type="OrthoDB" id="1453017at2"/>
<sequence>MKPLTLLEGGNFVGLVAMIIAIIIFGALFISLIITVFVKFIYELKDGRKFSKKQFIQTMIISLLMCGLISGYICGGGF</sequence>
<keyword evidence="1" id="KW-0812">Transmembrane</keyword>
<dbReference type="EMBL" id="JPRJ01000016">
    <property type="protein sequence ID" value="KFF27598.1"/>
    <property type="molecule type" value="Genomic_DNA"/>
</dbReference>
<reference evidence="2 3" key="1">
    <citation type="submission" date="2014-07" db="EMBL/GenBank/DDBJ databases">
        <title>Genome of Chryseobacterium piperi CTM.</title>
        <authorList>
            <person name="Pipes S.E."/>
            <person name="Stropko S.J."/>
            <person name="Newman J.D."/>
        </authorList>
    </citation>
    <scope>NUCLEOTIDE SEQUENCE [LARGE SCALE GENOMIC DNA]</scope>
    <source>
        <strain evidence="2 3">CTM</strain>
    </source>
</reference>
<keyword evidence="1" id="KW-0472">Membrane</keyword>
<dbReference type="Proteomes" id="UP000028709">
    <property type="component" value="Unassembled WGS sequence"/>
</dbReference>